<accession>A0A0B0NVX4</accession>
<evidence type="ECO:0000313" key="1">
    <source>
        <dbReference type="EMBL" id="KHG15231.1"/>
    </source>
</evidence>
<evidence type="ECO:0000313" key="2">
    <source>
        <dbReference type="Proteomes" id="UP000032142"/>
    </source>
</evidence>
<dbReference type="Proteomes" id="UP000032142">
    <property type="component" value="Unassembled WGS sequence"/>
</dbReference>
<name>A0A0B0NVX4_GOSAR</name>
<reference evidence="2" key="1">
    <citation type="submission" date="2014-09" db="EMBL/GenBank/DDBJ databases">
        <authorList>
            <person name="Mudge J."/>
            <person name="Ramaraj T."/>
            <person name="Lindquist I.E."/>
            <person name="Bharti A.K."/>
            <person name="Sundararajan A."/>
            <person name="Cameron C.T."/>
            <person name="Woodward J.E."/>
            <person name="May G.D."/>
            <person name="Brubaker C."/>
            <person name="Broadhvest J."/>
            <person name="Wilkins T.A."/>
        </authorList>
    </citation>
    <scope>NUCLEOTIDE SEQUENCE</scope>
    <source>
        <strain evidence="2">cv. AKA8401</strain>
    </source>
</reference>
<keyword evidence="2" id="KW-1185">Reference proteome</keyword>
<organism evidence="1 2">
    <name type="scientific">Gossypium arboreum</name>
    <name type="common">Tree cotton</name>
    <name type="synonym">Gossypium nanking</name>
    <dbReference type="NCBI Taxonomy" id="29729"/>
    <lineage>
        <taxon>Eukaryota</taxon>
        <taxon>Viridiplantae</taxon>
        <taxon>Streptophyta</taxon>
        <taxon>Embryophyta</taxon>
        <taxon>Tracheophyta</taxon>
        <taxon>Spermatophyta</taxon>
        <taxon>Magnoliopsida</taxon>
        <taxon>eudicotyledons</taxon>
        <taxon>Gunneridae</taxon>
        <taxon>Pentapetalae</taxon>
        <taxon>rosids</taxon>
        <taxon>malvids</taxon>
        <taxon>Malvales</taxon>
        <taxon>Malvaceae</taxon>
        <taxon>Malvoideae</taxon>
        <taxon>Gossypium</taxon>
    </lineage>
</organism>
<sequence>MRRSIYFSGDKLFLNNSKRVTFQDEISETHI</sequence>
<proteinExistence type="predicted"/>
<gene>
    <name evidence="1" type="ORF">F383_07527</name>
</gene>
<dbReference type="AlphaFoldDB" id="A0A0B0NVX4"/>
<protein>
    <submittedName>
        <fullName evidence="1">Uncharacterized protein</fullName>
    </submittedName>
</protein>
<dbReference type="EMBL" id="KN403263">
    <property type="protein sequence ID" value="KHG15231.1"/>
    <property type="molecule type" value="Genomic_DNA"/>
</dbReference>